<feature type="chain" id="PRO_5045052627" evidence="1">
    <location>
        <begin position="21"/>
        <end position="132"/>
    </location>
</feature>
<dbReference type="EMBL" id="JANAVZ010000006">
    <property type="protein sequence ID" value="MCT4333678.1"/>
    <property type="molecule type" value="Genomic_DNA"/>
</dbReference>
<evidence type="ECO:0000256" key="1">
    <source>
        <dbReference type="SAM" id="SignalP"/>
    </source>
</evidence>
<dbReference type="NCBIfam" id="NF035933">
    <property type="entry name" value="ESAT6_1"/>
    <property type="match status" value="1"/>
</dbReference>
<evidence type="ECO:0000313" key="2">
    <source>
        <dbReference type="EMBL" id="MCT4333678.1"/>
    </source>
</evidence>
<keyword evidence="1" id="KW-0732">Signal</keyword>
<organism evidence="2 3">
    <name type="scientific">Paracoccus maritimus</name>
    <dbReference type="NCBI Taxonomy" id="2933292"/>
    <lineage>
        <taxon>Bacteria</taxon>
        <taxon>Pseudomonadati</taxon>
        <taxon>Pseudomonadota</taxon>
        <taxon>Alphaproteobacteria</taxon>
        <taxon>Rhodobacterales</taxon>
        <taxon>Paracoccaceae</taxon>
        <taxon>Paracoccus</taxon>
    </lineage>
</organism>
<reference evidence="2 3" key="1">
    <citation type="submission" date="2022-04" db="EMBL/GenBank/DDBJ databases">
        <title>Paracoccus sp. YLB-12 draft genome sequence.</title>
        <authorList>
            <person name="Yu L."/>
        </authorList>
    </citation>
    <scope>NUCLEOTIDE SEQUENCE [LARGE SCALE GENOMIC DNA]</scope>
    <source>
        <strain evidence="2 3">YLB-12</strain>
    </source>
</reference>
<protein>
    <submittedName>
        <fullName evidence="2">Pore-forming ESAT-6 family protein</fullName>
    </submittedName>
</protein>
<sequence length="132" mass="13415">MFRHIAFALGLGLTATTAVAQEQQAPNPAALDQAATYEAARNQLGLLKFCQQQGFSGGEAVAAQEKMVGMLPQGDADAGAAAEAKGAEGTVSVAGSQVTLQDAASQQGSNVEEQCRQIEAAVNQVAEQLPAG</sequence>
<evidence type="ECO:0000313" key="3">
    <source>
        <dbReference type="Proteomes" id="UP001320702"/>
    </source>
</evidence>
<gene>
    <name evidence="2" type="ORF">MU516_12460</name>
</gene>
<keyword evidence="3" id="KW-1185">Reference proteome</keyword>
<feature type="signal peptide" evidence="1">
    <location>
        <begin position="1"/>
        <end position="20"/>
    </location>
</feature>
<comment type="caution">
    <text evidence="2">The sequence shown here is derived from an EMBL/GenBank/DDBJ whole genome shotgun (WGS) entry which is preliminary data.</text>
</comment>
<proteinExistence type="predicted"/>
<dbReference type="Proteomes" id="UP001320702">
    <property type="component" value="Unassembled WGS sequence"/>
</dbReference>
<name>A0ABT2KAW8_9RHOB</name>
<dbReference type="RefSeq" id="WP_260277530.1">
    <property type="nucleotide sequence ID" value="NZ_JANAVZ010000006.1"/>
</dbReference>
<accession>A0ABT2KAW8</accession>